<dbReference type="OrthoDB" id="3437016at2759"/>
<feature type="transmembrane region" description="Helical" evidence="6">
    <location>
        <begin position="288"/>
        <end position="306"/>
    </location>
</feature>
<keyword evidence="5 6" id="KW-0472">Membrane</keyword>
<keyword evidence="3 6" id="KW-0812">Transmembrane</keyword>
<evidence type="ECO:0000256" key="5">
    <source>
        <dbReference type="ARBA" id="ARBA00023136"/>
    </source>
</evidence>
<dbReference type="GO" id="GO:0012505">
    <property type="term" value="C:endomembrane system"/>
    <property type="evidence" value="ECO:0007669"/>
    <property type="project" value="UniProtKB-SubCell"/>
</dbReference>
<feature type="transmembrane region" description="Helical" evidence="6">
    <location>
        <begin position="327"/>
        <end position="346"/>
    </location>
</feature>
<dbReference type="SUPFAM" id="SSF103473">
    <property type="entry name" value="MFS general substrate transporter"/>
    <property type="match status" value="1"/>
</dbReference>
<evidence type="ECO:0000256" key="4">
    <source>
        <dbReference type="ARBA" id="ARBA00022989"/>
    </source>
</evidence>
<dbReference type="GO" id="GO:0015174">
    <property type="term" value="F:basic amino acid transmembrane transporter activity"/>
    <property type="evidence" value="ECO:0007669"/>
    <property type="project" value="TreeGrafter"/>
</dbReference>
<keyword evidence="4 6" id="KW-1133">Transmembrane helix</keyword>
<evidence type="ECO:0000313" key="8">
    <source>
        <dbReference type="EMBL" id="TFK43354.1"/>
    </source>
</evidence>
<protein>
    <submittedName>
        <fullName evidence="8">Vacuolar amino acid permease</fullName>
    </submittedName>
</protein>
<accession>A0A5C3MD82</accession>
<feature type="transmembrane region" description="Helical" evidence="6">
    <location>
        <begin position="152"/>
        <end position="173"/>
    </location>
</feature>
<evidence type="ECO:0000256" key="2">
    <source>
        <dbReference type="ARBA" id="ARBA00022448"/>
    </source>
</evidence>
<evidence type="ECO:0000259" key="7">
    <source>
        <dbReference type="PROSITE" id="PS50850"/>
    </source>
</evidence>
<dbReference type="PANTHER" id="PTHR23501">
    <property type="entry name" value="MAJOR FACILITATOR SUPERFAMILY"/>
    <property type="match status" value="1"/>
</dbReference>
<evidence type="ECO:0000313" key="9">
    <source>
        <dbReference type="Proteomes" id="UP000308652"/>
    </source>
</evidence>
<dbReference type="Proteomes" id="UP000308652">
    <property type="component" value="Unassembled WGS sequence"/>
</dbReference>
<feature type="transmembrane region" description="Helical" evidence="6">
    <location>
        <begin position="428"/>
        <end position="447"/>
    </location>
</feature>
<dbReference type="GO" id="GO:0000329">
    <property type="term" value="C:fungal-type vacuole membrane"/>
    <property type="evidence" value="ECO:0007669"/>
    <property type="project" value="TreeGrafter"/>
</dbReference>
<dbReference type="InterPro" id="IPR011701">
    <property type="entry name" value="MFS"/>
</dbReference>
<sequence>MFMARGRRSSSASSAETRALLEDSPTSYHSTDDVNSVSSTVVDSEADLPSVNKFSNADICWILAGLWSGVLLGAFDGTVVATLLTPIGSEFKASNQSSYIGTSYLLSVCCFTPLYGRLADILGRKGAMLLALSLFGSGTIFCGMAPSMGTLIAARAVAGMGGGGVMTVSSIAVSDLIPLKQRGLYQGMANILYGLGAGLGGPLGGWVNDKFGWRSAFYMQAPVLAFSVIVVATKVNIQLPFEVQNQSVSDKLRRIDFLGSITLVGAVGCLLLGISLKTTEEMPWSDPLIYGLLIASIFSGILFVLVEKYWAPYPVMPLRLMTQRTPLAVSISNLLASMSAFSMLYNVPLYFSAAKMESAANSGLHLLPHSIAISTGSVFAGWIMRKTGKLYTLTLVSCGLMILASALVSCWNNDSSPVHLWLDLIPQGFGMASFITSTLIAMIAGVYREDMAVATGITYLFRTTGQVLGVSLGGAVLQAVLLQKLRERIQGPESEKIIYAIRYHQLCYL</sequence>
<feature type="transmembrane region" description="Helical" evidence="6">
    <location>
        <begin position="185"/>
        <end position="205"/>
    </location>
</feature>
<feature type="domain" description="Major facilitator superfamily (MFS) profile" evidence="7">
    <location>
        <begin position="62"/>
        <end position="509"/>
    </location>
</feature>
<dbReference type="PANTHER" id="PTHR23501:SF191">
    <property type="entry name" value="VACUOLAR BASIC AMINO ACID TRANSPORTER 4"/>
    <property type="match status" value="1"/>
</dbReference>
<reference evidence="8 9" key="1">
    <citation type="journal article" date="2019" name="Nat. Ecol. Evol.">
        <title>Megaphylogeny resolves global patterns of mushroom evolution.</title>
        <authorList>
            <person name="Varga T."/>
            <person name="Krizsan K."/>
            <person name="Foldi C."/>
            <person name="Dima B."/>
            <person name="Sanchez-Garcia M."/>
            <person name="Sanchez-Ramirez S."/>
            <person name="Szollosi G.J."/>
            <person name="Szarkandi J.G."/>
            <person name="Papp V."/>
            <person name="Albert L."/>
            <person name="Andreopoulos W."/>
            <person name="Angelini C."/>
            <person name="Antonin V."/>
            <person name="Barry K.W."/>
            <person name="Bougher N.L."/>
            <person name="Buchanan P."/>
            <person name="Buyck B."/>
            <person name="Bense V."/>
            <person name="Catcheside P."/>
            <person name="Chovatia M."/>
            <person name="Cooper J."/>
            <person name="Damon W."/>
            <person name="Desjardin D."/>
            <person name="Finy P."/>
            <person name="Geml J."/>
            <person name="Haridas S."/>
            <person name="Hughes K."/>
            <person name="Justo A."/>
            <person name="Karasinski D."/>
            <person name="Kautmanova I."/>
            <person name="Kiss B."/>
            <person name="Kocsube S."/>
            <person name="Kotiranta H."/>
            <person name="LaButti K.M."/>
            <person name="Lechner B.E."/>
            <person name="Liimatainen K."/>
            <person name="Lipzen A."/>
            <person name="Lukacs Z."/>
            <person name="Mihaltcheva S."/>
            <person name="Morgado L.N."/>
            <person name="Niskanen T."/>
            <person name="Noordeloos M.E."/>
            <person name="Ohm R.A."/>
            <person name="Ortiz-Santana B."/>
            <person name="Ovrebo C."/>
            <person name="Racz N."/>
            <person name="Riley R."/>
            <person name="Savchenko A."/>
            <person name="Shiryaev A."/>
            <person name="Soop K."/>
            <person name="Spirin V."/>
            <person name="Szebenyi C."/>
            <person name="Tomsovsky M."/>
            <person name="Tulloss R.E."/>
            <person name="Uehling J."/>
            <person name="Grigoriev I.V."/>
            <person name="Vagvolgyi C."/>
            <person name="Papp T."/>
            <person name="Martin F.M."/>
            <person name="Miettinen O."/>
            <person name="Hibbett D.S."/>
            <person name="Nagy L.G."/>
        </authorList>
    </citation>
    <scope>NUCLEOTIDE SEQUENCE [LARGE SCALE GENOMIC DNA]</scope>
    <source>
        <strain evidence="8 9">CBS 166.37</strain>
    </source>
</reference>
<keyword evidence="9" id="KW-1185">Reference proteome</keyword>
<feature type="transmembrane region" description="Helical" evidence="6">
    <location>
        <begin position="390"/>
        <end position="408"/>
    </location>
</feature>
<feature type="transmembrane region" description="Helical" evidence="6">
    <location>
        <begin position="127"/>
        <end position="146"/>
    </location>
</feature>
<evidence type="ECO:0000256" key="3">
    <source>
        <dbReference type="ARBA" id="ARBA00022692"/>
    </source>
</evidence>
<dbReference type="PROSITE" id="PS50850">
    <property type="entry name" value="MFS"/>
    <property type="match status" value="1"/>
</dbReference>
<dbReference type="Gene3D" id="1.20.1250.20">
    <property type="entry name" value="MFS general substrate transporter like domains"/>
    <property type="match status" value="1"/>
</dbReference>
<proteinExistence type="predicted"/>
<dbReference type="Gene3D" id="1.20.1720.10">
    <property type="entry name" value="Multidrug resistance protein D"/>
    <property type="match status" value="1"/>
</dbReference>
<keyword evidence="2" id="KW-0813">Transport</keyword>
<feature type="transmembrane region" description="Helical" evidence="6">
    <location>
        <begin position="59"/>
        <end position="84"/>
    </location>
</feature>
<dbReference type="Pfam" id="PF07690">
    <property type="entry name" value="MFS_1"/>
    <property type="match status" value="1"/>
</dbReference>
<dbReference type="EMBL" id="ML213591">
    <property type="protein sequence ID" value="TFK43354.1"/>
    <property type="molecule type" value="Genomic_DNA"/>
</dbReference>
<dbReference type="InterPro" id="IPR020846">
    <property type="entry name" value="MFS_dom"/>
</dbReference>
<name>A0A5C3MD82_9AGAR</name>
<feature type="transmembrane region" description="Helical" evidence="6">
    <location>
        <begin position="257"/>
        <end position="276"/>
    </location>
</feature>
<dbReference type="GO" id="GO:0005886">
    <property type="term" value="C:plasma membrane"/>
    <property type="evidence" value="ECO:0007669"/>
    <property type="project" value="TreeGrafter"/>
</dbReference>
<feature type="transmembrane region" description="Helical" evidence="6">
    <location>
        <begin position="96"/>
        <end position="115"/>
    </location>
</feature>
<dbReference type="STRING" id="68775.A0A5C3MD82"/>
<dbReference type="InterPro" id="IPR036259">
    <property type="entry name" value="MFS_trans_sf"/>
</dbReference>
<feature type="transmembrane region" description="Helical" evidence="6">
    <location>
        <begin position="459"/>
        <end position="481"/>
    </location>
</feature>
<feature type="transmembrane region" description="Helical" evidence="6">
    <location>
        <begin position="217"/>
        <end position="237"/>
    </location>
</feature>
<organism evidence="8 9">
    <name type="scientific">Crucibulum laeve</name>
    <dbReference type="NCBI Taxonomy" id="68775"/>
    <lineage>
        <taxon>Eukaryota</taxon>
        <taxon>Fungi</taxon>
        <taxon>Dikarya</taxon>
        <taxon>Basidiomycota</taxon>
        <taxon>Agaricomycotina</taxon>
        <taxon>Agaricomycetes</taxon>
        <taxon>Agaricomycetidae</taxon>
        <taxon>Agaricales</taxon>
        <taxon>Agaricineae</taxon>
        <taxon>Nidulariaceae</taxon>
        <taxon>Crucibulum</taxon>
    </lineage>
</organism>
<comment type="subcellular location">
    <subcellularLocation>
        <location evidence="1">Endomembrane system</location>
        <topology evidence="1">Multi-pass membrane protein</topology>
    </subcellularLocation>
</comment>
<dbReference type="AlphaFoldDB" id="A0A5C3MD82"/>
<evidence type="ECO:0000256" key="6">
    <source>
        <dbReference type="SAM" id="Phobius"/>
    </source>
</evidence>
<feature type="transmembrane region" description="Helical" evidence="6">
    <location>
        <begin position="366"/>
        <end position="383"/>
    </location>
</feature>
<gene>
    <name evidence="8" type="ORF">BDQ12DRAFT_674830</name>
</gene>
<evidence type="ECO:0000256" key="1">
    <source>
        <dbReference type="ARBA" id="ARBA00004127"/>
    </source>
</evidence>